<dbReference type="KEGG" id="ypk:y0270"/>
<dbReference type="HOGENOM" id="CLU_2048844_0_0_6"/>
<dbReference type="AlphaFoldDB" id="Q8CLT4"/>
<protein>
    <submittedName>
        <fullName evidence="1">Uncharacterized protein</fullName>
    </submittedName>
</protein>
<name>Q8CLT4_YERPE</name>
<dbReference type="DNASU" id="1145217"/>
<proteinExistence type="predicted"/>
<organism evidence="1 2">
    <name type="scientific">Yersinia pestis</name>
    <dbReference type="NCBI Taxonomy" id="632"/>
    <lineage>
        <taxon>Bacteria</taxon>
        <taxon>Pseudomonadati</taxon>
        <taxon>Pseudomonadota</taxon>
        <taxon>Gammaproteobacteria</taxon>
        <taxon>Enterobacterales</taxon>
        <taxon>Yersiniaceae</taxon>
        <taxon>Yersinia</taxon>
    </lineage>
</organism>
<sequence length="120" mass="13199">MMICCGVSLMQTHPLIVFLPPKQQEDVMTTINTICLNASVSMRSVSIQSCVSIQSVWQTEFTEQTAREWVVGFINKDAVRHLAAINLEADIEGVGAHIGQFTGVDQPQLRPRTAEAEGAR</sequence>
<reference evidence="1 2" key="1">
    <citation type="journal article" date="2002" name="J. Bacteriol.">
        <title>Genome sequence of Yersinia pestis KIM.</title>
        <authorList>
            <person name="Deng W."/>
            <person name="Burland V."/>
            <person name="Plunkett G.III."/>
            <person name="Boutin A."/>
            <person name="Mayhew G.F."/>
            <person name="Liss P."/>
            <person name="Perna N.T."/>
            <person name="Rose D.J."/>
            <person name="Mau B."/>
            <person name="Zhou S."/>
            <person name="Schwartz D.C."/>
            <person name="Fetherston J.D."/>
            <person name="Lindler L.E."/>
            <person name="Brubaker R.R."/>
            <person name="Plana G.V."/>
            <person name="Straley S.C."/>
            <person name="McDonough K.A."/>
            <person name="Nilles M.L."/>
            <person name="Matson J.S."/>
            <person name="Blattner F.R."/>
            <person name="Perry R.D."/>
        </authorList>
    </citation>
    <scope>NUCLEOTIDE SEQUENCE [LARGE SCALE GENOMIC DNA]</scope>
    <source>
        <strain evidence="2">KIM10+ / Biovar Mediaevalis</strain>
    </source>
</reference>
<evidence type="ECO:0000313" key="1">
    <source>
        <dbReference type="EMBL" id="AAM83863.1"/>
    </source>
</evidence>
<dbReference type="Proteomes" id="UP000002490">
    <property type="component" value="Chromosome"/>
</dbReference>
<dbReference type="EMBL" id="AE009952">
    <property type="protein sequence ID" value="AAM83863.1"/>
    <property type="molecule type" value="Genomic_DNA"/>
</dbReference>
<accession>Q8CLT4</accession>
<gene>
    <name evidence="1" type="ordered locus">y0270</name>
</gene>
<evidence type="ECO:0000313" key="2">
    <source>
        <dbReference type="Proteomes" id="UP000002490"/>
    </source>
</evidence>